<name>A0A1U7IQV2_9CYAN</name>
<protein>
    <recommendedName>
        <fullName evidence="2">Metallo-beta-lactamase domain-containing protein</fullName>
    </recommendedName>
</protein>
<reference evidence="3 4" key="1">
    <citation type="submission" date="2016-11" db="EMBL/GenBank/DDBJ databases">
        <title>Draft Genome Sequences of Nine Cyanobacterial Strains from Diverse Habitats.</title>
        <authorList>
            <person name="Zhu T."/>
            <person name="Hou S."/>
            <person name="Lu X."/>
            <person name="Hess W.R."/>
        </authorList>
    </citation>
    <scope>NUCLEOTIDE SEQUENCE [LARGE SCALE GENOMIC DNA]</scope>
    <source>
        <strain evidence="3 4">IAM M-71</strain>
    </source>
</reference>
<gene>
    <name evidence="3" type="ORF">NIES2119_05845</name>
</gene>
<dbReference type="SMART" id="SM00849">
    <property type="entry name" value="Lactamase_B"/>
    <property type="match status" value="1"/>
</dbReference>
<proteinExistence type="predicted"/>
<accession>A0A1U7IQV2</accession>
<dbReference type="PANTHER" id="PTHR46018">
    <property type="entry name" value="ZINC PHOSPHODIESTERASE ELAC PROTEIN 1"/>
    <property type="match status" value="1"/>
</dbReference>
<keyword evidence="1" id="KW-0540">Nuclease</keyword>
<comment type="caution">
    <text evidence="3">The sequence shown here is derived from an EMBL/GenBank/DDBJ whole genome shotgun (WGS) entry which is preliminary data.</text>
</comment>
<evidence type="ECO:0000256" key="1">
    <source>
        <dbReference type="ARBA" id="ARBA00022759"/>
    </source>
</evidence>
<organism evidence="3 4">
    <name type="scientific">[Phormidium ambiguum] IAM M-71</name>
    <dbReference type="NCBI Taxonomy" id="454136"/>
    <lineage>
        <taxon>Bacteria</taxon>
        <taxon>Bacillati</taxon>
        <taxon>Cyanobacteriota</taxon>
        <taxon>Cyanophyceae</taxon>
        <taxon>Oscillatoriophycideae</taxon>
        <taxon>Aerosakkonematales</taxon>
        <taxon>Aerosakkonemataceae</taxon>
        <taxon>Floridanema</taxon>
    </lineage>
</organism>
<dbReference type="InterPro" id="IPR036866">
    <property type="entry name" value="RibonucZ/Hydroxyglut_hydro"/>
</dbReference>
<dbReference type="InterPro" id="IPR001279">
    <property type="entry name" value="Metallo-B-lactamas"/>
</dbReference>
<evidence type="ECO:0000259" key="2">
    <source>
        <dbReference type="SMART" id="SM00849"/>
    </source>
</evidence>
<sequence>MTLTPIIGTPKRQYAEVFIPGEEALEDGELRVTVLGSGNPWPTRAQASPSILVEIGNPQRDLLLFDLGTGSLINYASLKLPVNLLDKLFITHLHADHMGDILTLSGSFSKVGRADGPIYVWGPSGTTPHLGTKHFCEAIESALSWDTEAGQGPINPESMKIVASEFDFSQTQVIYKQNGVTVTSFPVVHCISGAVGYRLDFAGLSFAFSGDSLPGWPLVNACKGVDVLVHECFPPAAALAAASGLSIERATIALEAAHTSPKAAGKVFSLVQPRLACLWHTLLSPEVVAMLFAELGGVYQGAVLQTQDLTVINITKDAIVSRQAKVESQLPPIAGEQRTTFTPFQVPPPDWWAEALIPID</sequence>
<dbReference type="PANTHER" id="PTHR46018:SF2">
    <property type="entry name" value="ZINC PHOSPHODIESTERASE ELAC PROTEIN 1"/>
    <property type="match status" value="1"/>
</dbReference>
<dbReference type="NCBIfam" id="NF041257">
    <property type="entry name" value="GntH_guanitoxin"/>
    <property type="match status" value="1"/>
</dbReference>
<feature type="domain" description="Metallo-beta-lactamase" evidence="2">
    <location>
        <begin position="47"/>
        <end position="258"/>
    </location>
</feature>
<dbReference type="Proteomes" id="UP000185860">
    <property type="component" value="Unassembled WGS sequence"/>
</dbReference>
<dbReference type="GO" id="GO:0042781">
    <property type="term" value="F:3'-tRNA processing endoribonuclease activity"/>
    <property type="evidence" value="ECO:0007669"/>
    <property type="project" value="TreeGrafter"/>
</dbReference>
<dbReference type="SUPFAM" id="SSF56281">
    <property type="entry name" value="Metallo-hydrolase/oxidoreductase"/>
    <property type="match status" value="1"/>
</dbReference>
<evidence type="ECO:0000313" key="4">
    <source>
        <dbReference type="Proteomes" id="UP000185860"/>
    </source>
</evidence>
<evidence type="ECO:0000313" key="3">
    <source>
        <dbReference type="EMBL" id="OKH39811.1"/>
    </source>
</evidence>
<dbReference type="EMBL" id="MRCE01000004">
    <property type="protein sequence ID" value="OKH39811.1"/>
    <property type="molecule type" value="Genomic_DNA"/>
</dbReference>
<keyword evidence="1" id="KW-0378">Hydrolase</keyword>
<keyword evidence="1" id="KW-0255">Endonuclease</keyword>
<dbReference type="Gene3D" id="3.60.15.10">
    <property type="entry name" value="Ribonuclease Z/Hydroxyacylglutathione hydrolase-like"/>
    <property type="match status" value="1"/>
</dbReference>
<dbReference type="STRING" id="454136.NIES2119_05845"/>
<dbReference type="Pfam" id="PF12706">
    <property type="entry name" value="Lactamase_B_2"/>
    <property type="match status" value="1"/>
</dbReference>
<dbReference type="AlphaFoldDB" id="A0A1U7IQV2"/>